<evidence type="ECO:0000256" key="2">
    <source>
        <dbReference type="ARBA" id="ARBA00009283"/>
    </source>
</evidence>
<organism evidence="9 10">
    <name type="scientific">Macrolepiota fuliginosa MF-IS2</name>
    <dbReference type="NCBI Taxonomy" id="1400762"/>
    <lineage>
        <taxon>Eukaryota</taxon>
        <taxon>Fungi</taxon>
        <taxon>Dikarya</taxon>
        <taxon>Basidiomycota</taxon>
        <taxon>Agaricomycotina</taxon>
        <taxon>Agaricomycetes</taxon>
        <taxon>Agaricomycetidae</taxon>
        <taxon>Agaricales</taxon>
        <taxon>Agaricineae</taxon>
        <taxon>Agaricaceae</taxon>
        <taxon>Macrolepiota</taxon>
    </lineage>
</organism>
<name>A0A9P5XJE8_9AGAR</name>
<dbReference type="AlphaFoldDB" id="A0A9P5XJE8"/>
<comment type="function">
    <text evidence="4">After transfer of sugars to endogenous macromolecular acceptors, the enzyme converts nucleoside diphosphates to nucleoside monophosphates which in turn exit the Golgi lumen in a coupled antiporter reaction, allowing entry of additional nucleotide sugar from the cytosol.</text>
</comment>
<dbReference type="Proteomes" id="UP000807342">
    <property type="component" value="Unassembled WGS sequence"/>
</dbReference>
<comment type="subcellular location">
    <subcellularLocation>
        <location evidence="1">Golgi apparatus membrane</location>
        <topology evidence="1">Single-pass type II membrane protein</topology>
    </subcellularLocation>
</comment>
<keyword evidence="7" id="KW-0547">Nucleotide-binding</keyword>
<feature type="region of interest" description="Disordered" evidence="8">
    <location>
        <begin position="16"/>
        <end position="87"/>
    </location>
</feature>
<evidence type="ECO:0000256" key="3">
    <source>
        <dbReference type="ARBA" id="ARBA00022801"/>
    </source>
</evidence>
<evidence type="ECO:0000313" key="9">
    <source>
        <dbReference type="EMBL" id="KAF9451815.1"/>
    </source>
</evidence>
<dbReference type="GO" id="GO:0004382">
    <property type="term" value="F:GDP phosphatase activity"/>
    <property type="evidence" value="ECO:0007669"/>
    <property type="project" value="UniProtKB-EC"/>
</dbReference>
<protein>
    <recommendedName>
        <fullName evidence="5">guanosine-diphosphatase</fullName>
        <ecNumber evidence="5">3.6.1.42</ecNumber>
    </recommendedName>
</protein>
<evidence type="ECO:0000256" key="8">
    <source>
        <dbReference type="SAM" id="MobiDB-lite"/>
    </source>
</evidence>
<dbReference type="InterPro" id="IPR000407">
    <property type="entry name" value="GDA1_CD39_NTPase"/>
</dbReference>
<dbReference type="GO" id="GO:0017111">
    <property type="term" value="F:ribonucleoside triphosphate phosphatase activity"/>
    <property type="evidence" value="ECO:0007669"/>
    <property type="project" value="TreeGrafter"/>
</dbReference>
<dbReference type="GO" id="GO:0045134">
    <property type="term" value="F:UDP phosphatase activity"/>
    <property type="evidence" value="ECO:0007669"/>
    <property type="project" value="TreeGrafter"/>
</dbReference>
<dbReference type="EC" id="3.6.1.42" evidence="5"/>
<dbReference type="PANTHER" id="PTHR11782:SF83">
    <property type="entry name" value="GUANOSINE-DIPHOSPHATASE"/>
    <property type="match status" value="1"/>
</dbReference>
<feature type="compositionally biased region" description="Polar residues" evidence="8">
    <location>
        <begin position="147"/>
        <end position="157"/>
    </location>
</feature>
<feature type="compositionally biased region" description="Polar residues" evidence="8">
    <location>
        <begin position="36"/>
        <end position="46"/>
    </location>
</feature>
<evidence type="ECO:0000256" key="7">
    <source>
        <dbReference type="PIRSR" id="PIRSR600407-2"/>
    </source>
</evidence>
<dbReference type="GO" id="GO:0006487">
    <property type="term" value="P:protein N-linked glycosylation"/>
    <property type="evidence" value="ECO:0007669"/>
    <property type="project" value="TreeGrafter"/>
</dbReference>
<dbReference type="EMBL" id="MU151079">
    <property type="protein sequence ID" value="KAF9451815.1"/>
    <property type="molecule type" value="Genomic_DNA"/>
</dbReference>
<feature type="active site" description="Proton acceptor" evidence="6">
    <location>
        <position position="307"/>
    </location>
</feature>
<feature type="compositionally biased region" description="Polar residues" evidence="8">
    <location>
        <begin position="61"/>
        <end position="74"/>
    </location>
</feature>
<dbReference type="OrthoDB" id="6372431at2759"/>
<keyword evidence="3" id="KW-0378">Hydrolase</keyword>
<dbReference type="GO" id="GO:0005524">
    <property type="term" value="F:ATP binding"/>
    <property type="evidence" value="ECO:0007669"/>
    <property type="project" value="UniProtKB-KW"/>
</dbReference>
<evidence type="ECO:0000256" key="6">
    <source>
        <dbReference type="PIRSR" id="PIRSR600407-1"/>
    </source>
</evidence>
<feature type="binding site" evidence="7">
    <location>
        <begin position="340"/>
        <end position="344"/>
    </location>
    <ligand>
        <name>ATP</name>
        <dbReference type="ChEBI" id="CHEBI:30616"/>
    </ligand>
</feature>
<dbReference type="GO" id="GO:0009134">
    <property type="term" value="P:nucleoside diphosphate catabolic process"/>
    <property type="evidence" value="ECO:0007669"/>
    <property type="project" value="TreeGrafter"/>
</dbReference>
<evidence type="ECO:0000256" key="5">
    <source>
        <dbReference type="ARBA" id="ARBA00038903"/>
    </source>
</evidence>
<dbReference type="Pfam" id="PF01150">
    <property type="entry name" value="GDA1_CD39"/>
    <property type="match status" value="1"/>
</dbReference>
<keyword evidence="10" id="KW-1185">Reference proteome</keyword>
<dbReference type="CDD" id="cd24040">
    <property type="entry name" value="ASKHA_NBD_GDA1"/>
    <property type="match status" value="1"/>
</dbReference>
<dbReference type="Gene3D" id="3.30.420.150">
    <property type="entry name" value="Exopolyphosphatase. Domain 2"/>
    <property type="match status" value="1"/>
</dbReference>
<dbReference type="Gene3D" id="3.30.420.40">
    <property type="match status" value="1"/>
</dbReference>
<comment type="caution">
    <text evidence="9">The sequence shown here is derived from an EMBL/GenBank/DDBJ whole genome shotgun (WGS) entry which is preliminary data.</text>
</comment>
<reference evidence="9" key="1">
    <citation type="submission" date="2020-11" db="EMBL/GenBank/DDBJ databases">
        <authorList>
            <consortium name="DOE Joint Genome Institute"/>
            <person name="Ahrendt S."/>
            <person name="Riley R."/>
            <person name="Andreopoulos W."/>
            <person name="Labutti K."/>
            <person name="Pangilinan J."/>
            <person name="Ruiz-Duenas F.J."/>
            <person name="Barrasa J.M."/>
            <person name="Sanchez-Garcia M."/>
            <person name="Camarero S."/>
            <person name="Miyauchi S."/>
            <person name="Serrano A."/>
            <person name="Linde D."/>
            <person name="Babiker R."/>
            <person name="Drula E."/>
            <person name="Ayuso-Fernandez I."/>
            <person name="Pacheco R."/>
            <person name="Padilla G."/>
            <person name="Ferreira P."/>
            <person name="Barriuso J."/>
            <person name="Kellner H."/>
            <person name="Castanera R."/>
            <person name="Alfaro M."/>
            <person name="Ramirez L."/>
            <person name="Pisabarro A.G."/>
            <person name="Kuo A."/>
            <person name="Tritt A."/>
            <person name="Lipzen A."/>
            <person name="He G."/>
            <person name="Yan M."/>
            <person name="Ng V."/>
            <person name="Cullen D."/>
            <person name="Martin F."/>
            <person name="Rosso M.-N."/>
            <person name="Henrissat B."/>
            <person name="Hibbett D."/>
            <person name="Martinez A.T."/>
            <person name="Grigoriev I.V."/>
        </authorList>
    </citation>
    <scope>NUCLEOTIDE SEQUENCE</scope>
    <source>
        <strain evidence="9">MF-IS2</strain>
    </source>
</reference>
<dbReference type="PANTHER" id="PTHR11782">
    <property type="entry name" value="ADENOSINE/GUANOSINE DIPHOSPHATASE"/>
    <property type="match status" value="1"/>
</dbReference>
<dbReference type="GO" id="GO:0000139">
    <property type="term" value="C:Golgi membrane"/>
    <property type="evidence" value="ECO:0007669"/>
    <property type="project" value="UniProtKB-SubCell"/>
</dbReference>
<evidence type="ECO:0000256" key="1">
    <source>
        <dbReference type="ARBA" id="ARBA00004323"/>
    </source>
</evidence>
<gene>
    <name evidence="9" type="ORF">P691DRAFT_806444</name>
</gene>
<evidence type="ECO:0000313" key="10">
    <source>
        <dbReference type="Proteomes" id="UP000807342"/>
    </source>
</evidence>
<proteinExistence type="inferred from homology"/>
<evidence type="ECO:0000256" key="4">
    <source>
        <dbReference type="ARBA" id="ARBA00037742"/>
    </source>
</evidence>
<keyword evidence="7" id="KW-0067">ATP-binding</keyword>
<comment type="similarity">
    <text evidence="2">Belongs to the GDA1/CD39 NTPase family.</text>
</comment>
<sequence length="600" mass="66308">MLDGLLLNKLTGVHNNGGDGDDDHNDNDAVIPQQPPHTSATDTTRAQAARPRKPTIEESSTRATSQKMAGSNTYDRLEGGLGPQRGQVGRLNWKKYAVIAGIVLGVLWFAAPRSENYLWNKNKDTPSSPYDDDIENVPAPTDGKISNKPSNDVTHPTSWEADPDPSKTTYCTHPYSPSSRLVQYALMIDAGSTGSRIHVYKFNNCGSSAEYEYEVFKMTQPGLSAYAGKPEEAAKSLDILLDEAVRVIPKSLRKCTPVAVKATAGLHLLPGSQSNGILHAVESRLQEQYPFQLTEKDPVVVMDGRDESVYAWITANYLLNTIRANTPRDTPTYAVLDLGGASTQIVFEPVFTSDARLEEGEHKYDLVFGGKKHILYQHSYLGYGLMRARKHVHCLVDFMSSIRTAPSQKETENSFVGNPCLAKGTRRLVEIEDERTGVKRNVTMDGDDIGSLEASPNSDTFNGVYQPSLLDTFPSGKVLLLSYFYDRVFPLLSASEKSKSKSPSESTFSVSTISRTADIVCRGRTEWVKHWGSDRELMEELDGRPEWCLDLTFMHALLRLGYEFEDGREVMIGKKIGGTELGWCLGVTIAMVGGELTCWD</sequence>
<feature type="region of interest" description="Disordered" evidence="8">
    <location>
        <begin position="120"/>
        <end position="167"/>
    </location>
</feature>
<accession>A0A9P5XJE8</accession>